<feature type="compositionally biased region" description="Basic residues" evidence="1">
    <location>
        <begin position="151"/>
        <end position="161"/>
    </location>
</feature>
<reference evidence="3" key="1">
    <citation type="submission" date="2009-11" db="EMBL/GenBank/DDBJ databases">
        <authorList>
            <consortium name="The Broad Institute Genome Sequencing Platform"/>
            <person name="Ward D."/>
            <person name="Feldgarden M."/>
            <person name="Earl A."/>
            <person name="Young S.K."/>
            <person name="Zeng Q."/>
            <person name="Koehrsen M."/>
            <person name="Alvarado L."/>
            <person name="Berlin A."/>
            <person name="Bochicchio J."/>
            <person name="Borenstein D."/>
            <person name="Chapman S.B."/>
            <person name="Chen Z."/>
            <person name="Engels R."/>
            <person name="Freedman E."/>
            <person name="Gellesch M."/>
            <person name="Goldberg J."/>
            <person name="Griggs A."/>
            <person name="Gujja S."/>
            <person name="Heilman E."/>
            <person name="Heiman D."/>
            <person name="Hepburn T."/>
            <person name="Howarth C."/>
            <person name="Jen D."/>
            <person name="Larson L."/>
            <person name="Lewis B."/>
            <person name="Mehta T."/>
            <person name="Park D."/>
            <person name="Pearson M."/>
            <person name="Roberts A."/>
            <person name="Saif S."/>
            <person name="Shea T."/>
            <person name="Shenoy N."/>
            <person name="Sisk P."/>
            <person name="Stolte C."/>
            <person name="Sykes S."/>
            <person name="Thomson T."/>
            <person name="Walk T."/>
            <person name="White J."/>
            <person name="Yandava C."/>
            <person name="Izard J."/>
            <person name="Baranova O.V."/>
            <person name="Blanton J.M."/>
            <person name="Tanner A.C."/>
            <person name="Dewhirst F.E."/>
            <person name="Haas B."/>
            <person name="Nusbaum C."/>
            <person name="Birren B."/>
        </authorList>
    </citation>
    <scope>NUCLEOTIDE SEQUENCE [LARGE SCALE GENOMIC DNA]</scope>
    <source>
        <strain evidence="3">1-1 BBBD Race 1</strain>
    </source>
</reference>
<dbReference type="SMART" id="SM00240">
    <property type="entry name" value="FHA"/>
    <property type="match status" value="1"/>
</dbReference>
<proteinExistence type="predicted"/>
<dbReference type="EnsemblFungi" id="PTTG_01468-t43_1">
    <property type="protein sequence ID" value="PTTG_01468-t43_1-p1"/>
    <property type="gene ID" value="PTTG_01468"/>
</dbReference>
<dbReference type="Proteomes" id="UP000005240">
    <property type="component" value="Unassembled WGS sequence"/>
</dbReference>
<dbReference type="InterPro" id="IPR050923">
    <property type="entry name" value="Cell_Proc_Reg/RNA_Proc"/>
</dbReference>
<feature type="compositionally biased region" description="Basic and acidic residues" evidence="1">
    <location>
        <begin position="168"/>
        <end position="177"/>
    </location>
</feature>
<dbReference type="Gene3D" id="2.60.200.20">
    <property type="match status" value="1"/>
</dbReference>
<evidence type="ECO:0000313" key="5">
    <source>
        <dbReference type="Proteomes" id="UP000005240"/>
    </source>
</evidence>
<gene>
    <name evidence="3" type="ORF">PTTG_01468</name>
</gene>
<dbReference type="FunFam" id="2.60.200.20:FF:000038">
    <property type="entry name" value="FHA domain-containing protein SNIP1"/>
    <property type="match status" value="1"/>
</dbReference>
<evidence type="ECO:0000259" key="2">
    <source>
        <dbReference type="PROSITE" id="PS50006"/>
    </source>
</evidence>
<feature type="compositionally biased region" description="Basic and acidic residues" evidence="1">
    <location>
        <begin position="66"/>
        <end position="83"/>
    </location>
</feature>
<feature type="compositionally biased region" description="Basic and acidic residues" evidence="1">
    <location>
        <begin position="92"/>
        <end position="103"/>
    </location>
</feature>
<feature type="region of interest" description="Disordered" evidence="1">
    <location>
        <begin position="40"/>
        <end position="232"/>
    </location>
</feature>
<dbReference type="PROSITE" id="PS50006">
    <property type="entry name" value="FHA_DOMAIN"/>
    <property type="match status" value="1"/>
</dbReference>
<dbReference type="Pfam" id="PF00498">
    <property type="entry name" value="FHA"/>
    <property type="match status" value="1"/>
</dbReference>
<feature type="compositionally biased region" description="Acidic residues" evidence="1">
    <location>
        <begin position="207"/>
        <end position="218"/>
    </location>
</feature>
<evidence type="ECO:0000313" key="3">
    <source>
        <dbReference type="EMBL" id="OAV99898.1"/>
    </source>
</evidence>
<dbReference type="PANTHER" id="PTHR23308">
    <property type="entry name" value="NUCLEAR INHIBITOR OF PROTEIN PHOSPHATASE-1"/>
    <property type="match status" value="1"/>
</dbReference>
<feature type="compositionally biased region" description="Basic and acidic residues" evidence="1">
    <location>
        <begin position="196"/>
        <end position="206"/>
    </location>
</feature>
<evidence type="ECO:0000313" key="4">
    <source>
        <dbReference type="EnsemblFungi" id="PTTG_01468-t43_1-p1"/>
    </source>
</evidence>
<accession>A0A0C4EL35</accession>
<evidence type="ECO:0000256" key="1">
    <source>
        <dbReference type="SAM" id="MobiDB-lite"/>
    </source>
</evidence>
<dbReference type="AlphaFoldDB" id="A0A0C4EL35"/>
<reference evidence="4" key="4">
    <citation type="submission" date="2025-05" db="UniProtKB">
        <authorList>
            <consortium name="EnsemblFungi"/>
        </authorList>
    </citation>
    <scope>IDENTIFICATION</scope>
    <source>
        <strain evidence="4">isolate 1-1 / race 1 (BBBD)</strain>
    </source>
</reference>
<keyword evidence="5" id="KW-1185">Reference proteome</keyword>
<feature type="compositionally biased region" description="Basic residues" evidence="1">
    <location>
        <begin position="122"/>
        <end position="137"/>
    </location>
</feature>
<feature type="domain" description="FHA" evidence="2">
    <location>
        <begin position="283"/>
        <end position="346"/>
    </location>
</feature>
<name>A0A0C4EL35_PUCT1</name>
<feature type="compositionally biased region" description="Polar residues" evidence="1">
    <location>
        <begin position="178"/>
        <end position="188"/>
    </location>
</feature>
<dbReference type="OMA" id="KMGRANI"/>
<dbReference type="VEuPathDB" id="FungiDB:PTTG_01468"/>
<dbReference type="OrthoDB" id="444265at2759"/>
<sequence>MTFWNRSRGGSWDGWVEVVWHCRGVGSRECFVVNPSPELPRQYPPASTPYHAQQEPSTENSTSMSSRHERAYDRGRADREPGPSRRPQARSSNRESEDAADPPRRRRSVSRDNGLAGSREPRRYRSRSPNHPPRRSSRSPANHAASQDRPRPHRQRSRSRSPPRTSSIHKDRRELVSQDRQSTNSPALVTSRHKRPESQQLDRKQEEEEEEKAEEEEFAGAKDEPNFNPSGKLAAETKTFKGVVLKYHEPPEARKPTSKNWRLYVFKGKEQLDLFHIHRQSAYLFGRDRVVVDIPIDHPSSSKQHAVIQFRQICSTNEFGDSKTLVKPFIIDLESANGTFVNGTKIPDSRYYELQSGDVIKFGCSTREFVLIPET</sequence>
<dbReference type="SUPFAM" id="SSF49879">
    <property type="entry name" value="SMAD/FHA domain"/>
    <property type="match status" value="1"/>
</dbReference>
<dbReference type="InterPro" id="IPR008984">
    <property type="entry name" value="SMAD_FHA_dom_sf"/>
</dbReference>
<reference evidence="3" key="2">
    <citation type="submission" date="2016-05" db="EMBL/GenBank/DDBJ databases">
        <title>Comparative analysis highlights variable genome content of wheat rusts and divergence of the mating loci.</title>
        <authorList>
            <person name="Cuomo C.A."/>
            <person name="Bakkeren G."/>
            <person name="Szabo L."/>
            <person name="Khalil H."/>
            <person name="Joly D."/>
            <person name="Goldberg J."/>
            <person name="Young S."/>
            <person name="Zeng Q."/>
            <person name="Fellers J."/>
        </authorList>
    </citation>
    <scope>NUCLEOTIDE SEQUENCE [LARGE SCALE GENOMIC DNA]</scope>
    <source>
        <strain evidence="3">1-1 BBBD Race 1</strain>
    </source>
</reference>
<protein>
    <submittedName>
        <fullName evidence="4">FHA domain-containing protein</fullName>
    </submittedName>
</protein>
<reference evidence="4 5" key="3">
    <citation type="journal article" date="2017" name="G3 (Bethesda)">
        <title>Comparative analysis highlights variable genome content of wheat rusts and divergence of the mating loci.</title>
        <authorList>
            <person name="Cuomo C.A."/>
            <person name="Bakkeren G."/>
            <person name="Khalil H.B."/>
            <person name="Panwar V."/>
            <person name="Joly D."/>
            <person name="Linning R."/>
            <person name="Sakthikumar S."/>
            <person name="Song X."/>
            <person name="Adiconis X."/>
            <person name="Fan L."/>
            <person name="Goldberg J.M."/>
            <person name="Levin J.Z."/>
            <person name="Young S."/>
            <person name="Zeng Q."/>
            <person name="Anikster Y."/>
            <person name="Bruce M."/>
            <person name="Wang M."/>
            <person name="Yin C."/>
            <person name="McCallum B."/>
            <person name="Szabo L.J."/>
            <person name="Hulbert S."/>
            <person name="Chen X."/>
            <person name="Fellers J.P."/>
        </authorList>
    </citation>
    <scope>NUCLEOTIDE SEQUENCE</scope>
    <source>
        <strain evidence="5">Isolate 1-1 / race 1 (BBBD)</strain>
        <strain evidence="4">isolate 1-1 / race 1 (BBBD)</strain>
    </source>
</reference>
<organism evidence="3">
    <name type="scientific">Puccinia triticina (isolate 1-1 / race 1 (BBBD))</name>
    <name type="common">Brown leaf rust fungus</name>
    <dbReference type="NCBI Taxonomy" id="630390"/>
    <lineage>
        <taxon>Eukaryota</taxon>
        <taxon>Fungi</taxon>
        <taxon>Dikarya</taxon>
        <taxon>Basidiomycota</taxon>
        <taxon>Pucciniomycotina</taxon>
        <taxon>Pucciniomycetes</taxon>
        <taxon>Pucciniales</taxon>
        <taxon>Pucciniaceae</taxon>
        <taxon>Puccinia</taxon>
    </lineage>
</organism>
<dbReference type="InterPro" id="IPR000253">
    <property type="entry name" value="FHA_dom"/>
</dbReference>
<dbReference type="STRING" id="630390.A0A0C4EL35"/>
<dbReference type="EMBL" id="ADAS02000001">
    <property type="protein sequence ID" value="OAV99898.1"/>
    <property type="molecule type" value="Genomic_DNA"/>
</dbReference>
<feature type="compositionally biased region" description="Polar residues" evidence="1">
    <location>
        <begin position="50"/>
        <end position="65"/>
    </location>
</feature>